<sequence length="82" mass="9157">MTNYLKSLRNNHCIVSSDADMRKTSKVLDKSHIDKKHTPPQYLLTWTGSMGDQECLWSRSVASIAQRRGAALRSPQVGEPAS</sequence>
<name>A0A6N2LZX8_SALVM</name>
<dbReference type="EMBL" id="CAADRP010001630">
    <property type="protein sequence ID" value="VFU45834.1"/>
    <property type="molecule type" value="Genomic_DNA"/>
</dbReference>
<proteinExistence type="predicted"/>
<protein>
    <submittedName>
        <fullName evidence="1">Uncharacterized protein</fullName>
    </submittedName>
</protein>
<reference evidence="1" key="1">
    <citation type="submission" date="2019-03" db="EMBL/GenBank/DDBJ databases">
        <authorList>
            <person name="Mank J."/>
            <person name="Almeida P."/>
        </authorList>
    </citation>
    <scope>NUCLEOTIDE SEQUENCE</scope>
    <source>
        <strain evidence="1">78183</strain>
    </source>
</reference>
<gene>
    <name evidence="1" type="ORF">SVIM_LOCUS288932</name>
</gene>
<dbReference type="AlphaFoldDB" id="A0A6N2LZX8"/>
<organism evidence="1">
    <name type="scientific">Salix viminalis</name>
    <name type="common">Common osier</name>
    <name type="synonym">Basket willow</name>
    <dbReference type="NCBI Taxonomy" id="40686"/>
    <lineage>
        <taxon>Eukaryota</taxon>
        <taxon>Viridiplantae</taxon>
        <taxon>Streptophyta</taxon>
        <taxon>Embryophyta</taxon>
        <taxon>Tracheophyta</taxon>
        <taxon>Spermatophyta</taxon>
        <taxon>Magnoliopsida</taxon>
        <taxon>eudicotyledons</taxon>
        <taxon>Gunneridae</taxon>
        <taxon>Pentapetalae</taxon>
        <taxon>rosids</taxon>
        <taxon>fabids</taxon>
        <taxon>Malpighiales</taxon>
        <taxon>Salicaceae</taxon>
        <taxon>Saliceae</taxon>
        <taxon>Salix</taxon>
    </lineage>
</organism>
<evidence type="ECO:0000313" key="1">
    <source>
        <dbReference type="EMBL" id="VFU45834.1"/>
    </source>
</evidence>
<accession>A0A6N2LZX8</accession>